<protein>
    <submittedName>
        <fullName evidence="3">EB domain-containing protein</fullName>
    </submittedName>
</protein>
<feature type="domain" description="EB" evidence="1">
    <location>
        <begin position="122"/>
        <end position="160"/>
    </location>
</feature>
<dbReference type="Pfam" id="PF01683">
    <property type="entry name" value="EB"/>
    <property type="match status" value="2"/>
</dbReference>
<evidence type="ECO:0000313" key="2">
    <source>
        <dbReference type="Proteomes" id="UP000095283"/>
    </source>
</evidence>
<accession>A0A1I7X012</accession>
<dbReference type="AlphaFoldDB" id="A0A1I7X012"/>
<feature type="domain" description="EB" evidence="1">
    <location>
        <begin position="73"/>
        <end position="109"/>
    </location>
</feature>
<dbReference type="Proteomes" id="UP000095283">
    <property type="component" value="Unplaced"/>
</dbReference>
<name>A0A1I7X012_HETBA</name>
<sequence>MTYVWRMFMRPGATCDSQCQAQSCLQRCGGDSLCTNGRCTCPSGTYDYEGTCIPLAIDPITHSPSTSTRSLIHSARPGDRCDVTILCTGGSTCILGTCTCDQGYIPSFDRSSCIFAVTPITQRSYPGGECVRDDDCAGNSICIKRICSCQNNDELKDNQCVKSLLKTLTDIRYSSILLKNNNNVYNCTV</sequence>
<dbReference type="InterPro" id="IPR006149">
    <property type="entry name" value="EB_dom"/>
</dbReference>
<evidence type="ECO:0000313" key="3">
    <source>
        <dbReference type="WBParaSite" id="Hba_10883"/>
    </source>
</evidence>
<keyword evidence="2" id="KW-1185">Reference proteome</keyword>
<evidence type="ECO:0000259" key="1">
    <source>
        <dbReference type="Pfam" id="PF01683"/>
    </source>
</evidence>
<proteinExistence type="predicted"/>
<dbReference type="WBParaSite" id="Hba_10883">
    <property type="protein sequence ID" value="Hba_10883"/>
    <property type="gene ID" value="Hba_10883"/>
</dbReference>
<reference evidence="3" key="1">
    <citation type="submission" date="2016-11" db="UniProtKB">
        <authorList>
            <consortium name="WormBaseParasite"/>
        </authorList>
    </citation>
    <scope>IDENTIFICATION</scope>
</reference>
<organism evidence="2 3">
    <name type="scientific">Heterorhabditis bacteriophora</name>
    <name type="common">Entomopathogenic nematode worm</name>
    <dbReference type="NCBI Taxonomy" id="37862"/>
    <lineage>
        <taxon>Eukaryota</taxon>
        <taxon>Metazoa</taxon>
        <taxon>Ecdysozoa</taxon>
        <taxon>Nematoda</taxon>
        <taxon>Chromadorea</taxon>
        <taxon>Rhabditida</taxon>
        <taxon>Rhabditina</taxon>
        <taxon>Rhabditomorpha</taxon>
        <taxon>Strongyloidea</taxon>
        <taxon>Heterorhabditidae</taxon>
        <taxon>Heterorhabditis</taxon>
    </lineage>
</organism>